<organism evidence="1 2">
    <name type="scientific">Burkholderia pyrrocinia</name>
    <name type="common">Pseudomonas pyrrocinia</name>
    <dbReference type="NCBI Taxonomy" id="60550"/>
    <lineage>
        <taxon>Bacteria</taxon>
        <taxon>Pseudomonadati</taxon>
        <taxon>Pseudomonadota</taxon>
        <taxon>Betaproteobacteria</taxon>
        <taxon>Burkholderiales</taxon>
        <taxon>Burkholderiaceae</taxon>
        <taxon>Burkholderia</taxon>
        <taxon>Burkholderia cepacia complex</taxon>
    </lineage>
</organism>
<proteinExistence type="predicted"/>
<accession>A0A318IYW3</accession>
<name>A0A318IYW3_BURPY</name>
<dbReference type="EMBL" id="QJJY01000005">
    <property type="protein sequence ID" value="PXX36868.1"/>
    <property type="molecule type" value="Genomic_DNA"/>
</dbReference>
<protein>
    <submittedName>
        <fullName evidence="1">Uncharacterized protein</fullName>
    </submittedName>
</protein>
<evidence type="ECO:0000313" key="1">
    <source>
        <dbReference type="EMBL" id="PXX36868.1"/>
    </source>
</evidence>
<gene>
    <name evidence="1" type="ORF">NA66_10057</name>
</gene>
<dbReference type="Proteomes" id="UP000247755">
    <property type="component" value="Unassembled WGS sequence"/>
</dbReference>
<comment type="caution">
    <text evidence="1">The sequence shown here is derived from an EMBL/GenBank/DDBJ whole genome shotgun (WGS) entry which is preliminary data.</text>
</comment>
<sequence>MAQVTLWGSVQGNGTVVDGSGGFAVKRESTGTYQLSFNTAFIKTPAIVGSQWGYGGGQNTLDNVIFPALSGSGATIQTGDANGKYSDRNFSFVVIGSIS</sequence>
<dbReference type="AlphaFoldDB" id="A0A318IYW3"/>
<evidence type="ECO:0000313" key="2">
    <source>
        <dbReference type="Proteomes" id="UP000247755"/>
    </source>
</evidence>
<reference evidence="1 2" key="1">
    <citation type="submission" date="2018-05" db="EMBL/GenBank/DDBJ databases">
        <title>Comparative genomics of bacterial root endophytes of switchgrass collected from native prairies over two seasons.</title>
        <authorList>
            <person name="Tang Y."/>
        </authorList>
    </citation>
    <scope>NUCLEOTIDE SEQUENCE [LARGE SCALE GENOMIC DNA]</scope>
    <source>
        <strain evidence="1 2">NFIX32</strain>
    </source>
</reference>